<reference evidence="2 3" key="1">
    <citation type="journal article" date="2024" name="J Genomics">
        <title>Draft genome sequencing and assembly of Favolaschia claudopus CIRM-BRFM 2984 isolated from oak limbs.</title>
        <authorList>
            <person name="Navarro D."/>
            <person name="Drula E."/>
            <person name="Chaduli D."/>
            <person name="Cazenave R."/>
            <person name="Ahrendt S."/>
            <person name="Wang J."/>
            <person name="Lipzen A."/>
            <person name="Daum C."/>
            <person name="Barry K."/>
            <person name="Grigoriev I.V."/>
            <person name="Favel A."/>
            <person name="Rosso M.N."/>
            <person name="Martin F."/>
        </authorList>
    </citation>
    <scope>NUCLEOTIDE SEQUENCE [LARGE SCALE GENOMIC DNA]</scope>
    <source>
        <strain evidence="2 3">CIRM-BRFM 2984</strain>
    </source>
</reference>
<gene>
    <name evidence="2" type="ORF">R3P38DRAFT_3165928</name>
</gene>
<organism evidence="2 3">
    <name type="scientific">Favolaschia claudopus</name>
    <dbReference type="NCBI Taxonomy" id="2862362"/>
    <lineage>
        <taxon>Eukaryota</taxon>
        <taxon>Fungi</taxon>
        <taxon>Dikarya</taxon>
        <taxon>Basidiomycota</taxon>
        <taxon>Agaricomycotina</taxon>
        <taxon>Agaricomycetes</taxon>
        <taxon>Agaricomycetidae</taxon>
        <taxon>Agaricales</taxon>
        <taxon>Marasmiineae</taxon>
        <taxon>Mycenaceae</taxon>
        <taxon>Favolaschia</taxon>
    </lineage>
</organism>
<dbReference type="EMBL" id="JAWWNJ010000001">
    <property type="protein sequence ID" value="KAK7064922.1"/>
    <property type="molecule type" value="Genomic_DNA"/>
</dbReference>
<evidence type="ECO:0000256" key="1">
    <source>
        <dbReference type="SAM" id="Phobius"/>
    </source>
</evidence>
<evidence type="ECO:0000313" key="2">
    <source>
        <dbReference type="EMBL" id="KAK7064922.1"/>
    </source>
</evidence>
<keyword evidence="1" id="KW-0812">Transmembrane</keyword>
<keyword evidence="3" id="KW-1185">Reference proteome</keyword>
<accession>A0AAW0EHM1</accession>
<feature type="transmembrane region" description="Helical" evidence="1">
    <location>
        <begin position="87"/>
        <end position="106"/>
    </location>
</feature>
<name>A0AAW0EHM1_9AGAR</name>
<keyword evidence="1" id="KW-0472">Membrane</keyword>
<dbReference type="AlphaFoldDB" id="A0AAW0EHM1"/>
<keyword evidence="1" id="KW-1133">Transmembrane helix</keyword>
<evidence type="ECO:0000313" key="3">
    <source>
        <dbReference type="Proteomes" id="UP001362999"/>
    </source>
</evidence>
<comment type="caution">
    <text evidence="2">The sequence shown here is derived from an EMBL/GenBank/DDBJ whole genome shotgun (WGS) entry which is preliminary data.</text>
</comment>
<protein>
    <submittedName>
        <fullName evidence="2">Uncharacterized protein</fullName>
    </submittedName>
</protein>
<proteinExistence type="predicted"/>
<sequence length="226" mass="24279">MPVPDANVGLYLLDVAPSPASLALLPRSSSPAVACFSLLVASFCRPVVSRSLLGLGTISYPSVILPYPQLHRLLGGGTLLHFGRPRLFGFAAGASFTLLVGLSLIYDVHCRSFSPRTPVTTEYLHQRRSFTIDTLSNDAPSPPTLICQRATAARHHAPSSRSFIARSAPLGLGPPLAFHAVLSLPMIHILPSRQPRTFAIIDSLWHRRSLSDDAPSPTTFSLLASP</sequence>
<dbReference type="Proteomes" id="UP001362999">
    <property type="component" value="Unassembled WGS sequence"/>
</dbReference>